<feature type="region of interest" description="Disordered" evidence="1">
    <location>
        <begin position="1"/>
        <end position="21"/>
    </location>
</feature>
<gene>
    <name evidence="2" type="ORF">CEP51_010362</name>
</gene>
<sequence>MWYVRSPVPLHHTSRGTGRGEISHTLLEKNFNHVSMSHQMQNSKARVGRCEKTEHPRNDPPLGDERSID</sequence>
<feature type="compositionally biased region" description="Polar residues" evidence="1">
    <location>
        <begin position="34"/>
        <end position="44"/>
    </location>
</feature>
<keyword evidence="3" id="KW-1185">Reference proteome</keyword>
<comment type="caution">
    <text evidence="2">The sequence shown here is derived from an EMBL/GenBank/DDBJ whole genome shotgun (WGS) entry which is preliminary data.</text>
</comment>
<protein>
    <submittedName>
        <fullName evidence="2">Uncharacterized protein</fullName>
    </submittedName>
</protein>
<dbReference type="EMBL" id="NKCL01000319">
    <property type="protein sequence ID" value="RSL75994.1"/>
    <property type="molecule type" value="Genomic_DNA"/>
</dbReference>
<proteinExistence type="predicted"/>
<evidence type="ECO:0000256" key="1">
    <source>
        <dbReference type="SAM" id="MobiDB-lite"/>
    </source>
</evidence>
<reference evidence="2 3" key="1">
    <citation type="submission" date="2017-06" db="EMBL/GenBank/DDBJ databases">
        <title>Comparative genomic analysis of Ambrosia Fusariam Clade fungi.</title>
        <authorList>
            <person name="Stajich J.E."/>
            <person name="Carrillo J."/>
            <person name="Kijimoto T."/>
            <person name="Eskalen A."/>
            <person name="O'Donnell K."/>
            <person name="Kasson M."/>
        </authorList>
    </citation>
    <scope>NUCLEOTIDE SEQUENCE [LARGE SCALE GENOMIC DNA]</scope>
    <source>
        <strain evidence="2 3">NRRL62606</strain>
    </source>
</reference>
<organism evidence="2 3">
    <name type="scientific">Fusarium floridanum</name>
    <dbReference type="NCBI Taxonomy" id="1325733"/>
    <lineage>
        <taxon>Eukaryota</taxon>
        <taxon>Fungi</taxon>
        <taxon>Dikarya</taxon>
        <taxon>Ascomycota</taxon>
        <taxon>Pezizomycotina</taxon>
        <taxon>Sordariomycetes</taxon>
        <taxon>Hypocreomycetidae</taxon>
        <taxon>Hypocreales</taxon>
        <taxon>Nectriaceae</taxon>
        <taxon>Fusarium</taxon>
        <taxon>Fusarium solani species complex</taxon>
    </lineage>
</organism>
<evidence type="ECO:0000313" key="3">
    <source>
        <dbReference type="Proteomes" id="UP000287972"/>
    </source>
</evidence>
<feature type="region of interest" description="Disordered" evidence="1">
    <location>
        <begin position="34"/>
        <end position="69"/>
    </location>
</feature>
<dbReference type="AlphaFoldDB" id="A0A428REP9"/>
<feature type="compositionally biased region" description="Basic and acidic residues" evidence="1">
    <location>
        <begin position="48"/>
        <end position="69"/>
    </location>
</feature>
<accession>A0A428REP9</accession>
<dbReference type="Proteomes" id="UP000287972">
    <property type="component" value="Unassembled WGS sequence"/>
</dbReference>
<evidence type="ECO:0000313" key="2">
    <source>
        <dbReference type="EMBL" id="RSL75994.1"/>
    </source>
</evidence>
<name>A0A428REP9_9HYPO</name>